<dbReference type="EMBL" id="QXFU01001243">
    <property type="protein sequence ID" value="KAE9006970.1"/>
    <property type="molecule type" value="Genomic_DNA"/>
</dbReference>
<dbReference type="AlphaFoldDB" id="A0A6A3KI18"/>
<gene>
    <name evidence="2" type="ORF">PR002_g16341</name>
</gene>
<evidence type="ECO:0000313" key="3">
    <source>
        <dbReference type="Proteomes" id="UP000435112"/>
    </source>
</evidence>
<proteinExistence type="predicted"/>
<evidence type="ECO:0000256" key="1">
    <source>
        <dbReference type="SAM" id="SignalP"/>
    </source>
</evidence>
<name>A0A6A3KI18_9STRA</name>
<accession>A0A6A3KI18</accession>
<evidence type="ECO:0008006" key="4">
    <source>
        <dbReference type="Google" id="ProtNLM"/>
    </source>
</evidence>
<comment type="caution">
    <text evidence="2">The sequence shown here is derived from an EMBL/GenBank/DDBJ whole genome shotgun (WGS) entry which is preliminary data.</text>
</comment>
<protein>
    <recommendedName>
        <fullName evidence="4">Secreted protein</fullName>
    </recommendedName>
</protein>
<reference evidence="2 3" key="1">
    <citation type="submission" date="2018-09" db="EMBL/GenBank/DDBJ databases">
        <title>Genomic investigation of the strawberry pathogen Phytophthora fragariae indicates pathogenicity is determined by transcriptional variation in three key races.</title>
        <authorList>
            <person name="Adams T.M."/>
            <person name="Armitage A.D."/>
            <person name="Sobczyk M.K."/>
            <person name="Bates H.J."/>
            <person name="Dunwell J.M."/>
            <person name="Nellist C.F."/>
            <person name="Harrison R.J."/>
        </authorList>
    </citation>
    <scope>NUCLEOTIDE SEQUENCE [LARGE SCALE GENOMIC DNA]</scope>
    <source>
        <strain evidence="2 3">SCRP324</strain>
    </source>
</reference>
<feature type="chain" id="PRO_5025393757" description="Secreted protein" evidence="1">
    <location>
        <begin position="18"/>
        <end position="77"/>
    </location>
</feature>
<evidence type="ECO:0000313" key="2">
    <source>
        <dbReference type="EMBL" id="KAE9006970.1"/>
    </source>
</evidence>
<keyword evidence="1" id="KW-0732">Signal</keyword>
<feature type="signal peptide" evidence="1">
    <location>
        <begin position="1"/>
        <end position="17"/>
    </location>
</feature>
<organism evidence="2 3">
    <name type="scientific">Phytophthora rubi</name>
    <dbReference type="NCBI Taxonomy" id="129364"/>
    <lineage>
        <taxon>Eukaryota</taxon>
        <taxon>Sar</taxon>
        <taxon>Stramenopiles</taxon>
        <taxon>Oomycota</taxon>
        <taxon>Peronosporomycetes</taxon>
        <taxon>Peronosporales</taxon>
        <taxon>Peronosporaceae</taxon>
        <taxon>Phytophthora</taxon>
    </lineage>
</organism>
<sequence>MGWSGVEILTQLAVVLPDQVVCTWIWRPGSGSGRGVAFTGSCPFAFLSLRCLPLPIAGSVVVECRRPDRPSCELRWI</sequence>
<dbReference type="Proteomes" id="UP000435112">
    <property type="component" value="Unassembled WGS sequence"/>
</dbReference>